<feature type="non-terminal residue" evidence="2">
    <location>
        <position position="118"/>
    </location>
</feature>
<evidence type="ECO:0000256" key="1">
    <source>
        <dbReference type="SAM" id="MobiDB-lite"/>
    </source>
</evidence>
<evidence type="ECO:0000313" key="2">
    <source>
        <dbReference type="EMBL" id="GBN80369.1"/>
    </source>
</evidence>
<accession>A0A4Y2RYR7</accession>
<feature type="region of interest" description="Disordered" evidence="1">
    <location>
        <begin position="98"/>
        <end position="118"/>
    </location>
</feature>
<name>A0A4Y2RYR7_ARAVE</name>
<comment type="caution">
    <text evidence="2">The sequence shown here is derived from an EMBL/GenBank/DDBJ whole genome shotgun (WGS) entry which is preliminary data.</text>
</comment>
<organism evidence="2 3">
    <name type="scientific">Araneus ventricosus</name>
    <name type="common">Orbweaver spider</name>
    <name type="synonym">Epeira ventricosa</name>
    <dbReference type="NCBI Taxonomy" id="182803"/>
    <lineage>
        <taxon>Eukaryota</taxon>
        <taxon>Metazoa</taxon>
        <taxon>Ecdysozoa</taxon>
        <taxon>Arthropoda</taxon>
        <taxon>Chelicerata</taxon>
        <taxon>Arachnida</taxon>
        <taxon>Araneae</taxon>
        <taxon>Araneomorphae</taxon>
        <taxon>Entelegynae</taxon>
        <taxon>Araneoidea</taxon>
        <taxon>Araneidae</taxon>
        <taxon>Araneus</taxon>
    </lineage>
</organism>
<dbReference type="Proteomes" id="UP000499080">
    <property type="component" value="Unassembled WGS sequence"/>
</dbReference>
<protein>
    <submittedName>
        <fullName evidence="2">Uncharacterized protein</fullName>
    </submittedName>
</protein>
<sequence length="118" mass="13121">MPSGRVKTGHRFSRSIINRHEVVSNTESTVSTKLRLQQIKKFYFLTKFPPSCLGTRGPLNGSRCNSSSTEAGVLVAITCQDPSRRKYVLSLEEVTRPPPLLYSQEKQDPAYLSGASHP</sequence>
<proteinExistence type="predicted"/>
<reference evidence="2 3" key="1">
    <citation type="journal article" date="2019" name="Sci. Rep.">
        <title>Orb-weaving spider Araneus ventricosus genome elucidates the spidroin gene catalogue.</title>
        <authorList>
            <person name="Kono N."/>
            <person name="Nakamura H."/>
            <person name="Ohtoshi R."/>
            <person name="Moran D.A.P."/>
            <person name="Shinohara A."/>
            <person name="Yoshida Y."/>
            <person name="Fujiwara M."/>
            <person name="Mori M."/>
            <person name="Tomita M."/>
            <person name="Arakawa K."/>
        </authorList>
    </citation>
    <scope>NUCLEOTIDE SEQUENCE [LARGE SCALE GENOMIC DNA]</scope>
</reference>
<dbReference type="EMBL" id="BGPR01018869">
    <property type="protein sequence ID" value="GBN80369.1"/>
    <property type="molecule type" value="Genomic_DNA"/>
</dbReference>
<gene>
    <name evidence="2" type="ORF">AVEN_237148_1</name>
</gene>
<evidence type="ECO:0000313" key="3">
    <source>
        <dbReference type="Proteomes" id="UP000499080"/>
    </source>
</evidence>
<dbReference type="AlphaFoldDB" id="A0A4Y2RYR7"/>
<keyword evidence="3" id="KW-1185">Reference proteome</keyword>